<dbReference type="CDD" id="cd02081">
    <property type="entry name" value="P-type_ATPase_Ca_PMCA-like"/>
    <property type="match status" value="1"/>
</dbReference>
<dbReference type="Pfam" id="PF00122">
    <property type="entry name" value="E1-E2_ATPase"/>
    <property type="match status" value="1"/>
</dbReference>
<feature type="transmembrane region" description="Helical" evidence="15">
    <location>
        <begin position="115"/>
        <end position="132"/>
    </location>
</feature>
<comment type="catalytic activity">
    <reaction evidence="14 15">
        <text>Ca(2+)(in) + ATP + H2O = Ca(2+)(out) + ADP + phosphate + H(+)</text>
        <dbReference type="Rhea" id="RHEA:18105"/>
        <dbReference type="ChEBI" id="CHEBI:15377"/>
        <dbReference type="ChEBI" id="CHEBI:15378"/>
        <dbReference type="ChEBI" id="CHEBI:29108"/>
        <dbReference type="ChEBI" id="CHEBI:30616"/>
        <dbReference type="ChEBI" id="CHEBI:43474"/>
        <dbReference type="ChEBI" id="CHEBI:456216"/>
        <dbReference type="EC" id="7.2.2.10"/>
    </reaction>
</comment>
<feature type="domain" description="P-type ATPase A" evidence="16">
    <location>
        <begin position="178"/>
        <end position="284"/>
    </location>
</feature>
<evidence type="ECO:0000256" key="5">
    <source>
        <dbReference type="ARBA" id="ARBA00022723"/>
    </source>
</evidence>
<evidence type="ECO:0000256" key="7">
    <source>
        <dbReference type="ARBA" id="ARBA00022837"/>
    </source>
</evidence>
<keyword evidence="4 15" id="KW-0812">Transmembrane</keyword>
<name>A0AAV8A6C5_9EUKA</name>
<evidence type="ECO:0000256" key="9">
    <source>
        <dbReference type="ARBA" id="ARBA00022842"/>
    </source>
</evidence>
<dbReference type="InterPro" id="IPR044492">
    <property type="entry name" value="P_typ_ATPase_HD_dom"/>
</dbReference>
<organism evidence="19 20">
    <name type="scientific">Anaeramoeba flamelloides</name>
    <dbReference type="NCBI Taxonomy" id="1746091"/>
    <lineage>
        <taxon>Eukaryota</taxon>
        <taxon>Metamonada</taxon>
        <taxon>Anaeramoebidae</taxon>
        <taxon>Anaeramoeba</taxon>
    </lineage>
</organism>
<comment type="subcellular location">
    <subcellularLocation>
        <location evidence="1">Endomembrane system</location>
        <topology evidence="1">Multi-pass membrane protein</topology>
    </subcellularLocation>
    <subcellularLocation>
        <location evidence="15">Membrane</location>
        <topology evidence="15">Multi-pass membrane protein</topology>
    </subcellularLocation>
</comment>
<dbReference type="GO" id="GO:0005524">
    <property type="term" value="F:ATP binding"/>
    <property type="evidence" value="ECO:0007669"/>
    <property type="project" value="UniProtKB-KW"/>
</dbReference>
<evidence type="ECO:0000256" key="6">
    <source>
        <dbReference type="ARBA" id="ARBA00022741"/>
    </source>
</evidence>
<dbReference type="FunFam" id="1.20.1110.10:FF:000039">
    <property type="entry name" value="Calcium-transporting ATPase"/>
    <property type="match status" value="1"/>
</dbReference>
<dbReference type="Gene3D" id="2.70.150.10">
    <property type="entry name" value="Calcium-transporting ATPase, cytoplasmic transduction domain A"/>
    <property type="match status" value="1"/>
</dbReference>
<dbReference type="SFLD" id="SFLDF00027">
    <property type="entry name" value="p-type_atpase"/>
    <property type="match status" value="1"/>
</dbReference>
<evidence type="ECO:0000313" key="19">
    <source>
        <dbReference type="EMBL" id="KAJ3449165.1"/>
    </source>
</evidence>
<dbReference type="SUPFAM" id="SSF56784">
    <property type="entry name" value="HAD-like"/>
    <property type="match status" value="1"/>
</dbReference>
<evidence type="ECO:0000256" key="15">
    <source>
        <dbReference type="RuleBase" id="RU361146"/>
    </source>
</evidence>
<comment type="function">
    <text evidence="15">Catalyzes the hydrolysis of ATP coupled with the transport of calcium.</text>
</comment>
<feature type="transmembrane region" description="Helical" evidence="15">
    <location>
        <begin position="945"/>
        <end position="968"/>
    </location>
</feature>
<dbReference type="SUPFAM" id="SSF81660">
    <property type="entry name" value="Metal cation-transporting ATPase, ATP-binding domain N"/>
    <property type="match status" value="1"/>
</dbReference>
<keyword evidence="13 15" id="KW-0472">Membrane</keyword>
<keyword evidence="9" id="KW-0460">Magnesium</keyword>
<protein>
    <recommendedName>
        <fullName evidence="15">Calcium-transporting ATPase</fullName>
        <ecNumber evidence="15">7.2.2.10</ecNumber>
    </recommendedName>
</protein>
<feature type="transmembrane region" description="Helical" evidence="15">
    <location>
        <begin position="914"/>
        <end position="939"/>
    </location>
</feature>
<dbReference type="InterPro" id="IPR023214">
    <property type="entry name" value="HAD_sf"/>
</dbReference>
<dbReference type="Gene3D" id="3.40.1110.10">
    <property type="entry name" value="Calcium-transporting ATPase, cytoplasmic domain N"/>
    <property type="match status" value="1"/>
</dbReference>
<proteinExistence type="inferred from homology"/>
<dbReference type="InterPro" id="IPR023298">
    <property type="entry name" value="ATPase_P-typ_TM_dom_sf"/>
</dbReference>
<dbReference type="Pfam" id="PF13246">
    <property type="entry name" value="Cation_ATPase"/>
    <property type="match status" value="1"/>
</dbReference>
<dbReference type="GO" id="GO:0046872">
    <property type="term" value="F:metal ion binding"/>
    <property type="evidence" value="ECO:0007669"/>
    <property type="project" value="UniProtKB-KW"/>
</dbReference>
<dbReference type="AlphaFoldDB" id="A0AAV8A6C5"/>
<dbReference type="InterPro" id="IPR018303">
    <property type="entry name" value="ATPase_P-typ_P_site"/>
</dbReference>
<keyword evidence="7 15" id="KW-0106">Calcium</keyword>
<dbReference type="PANTHER" id="PTHR24093">
    <property type="entry name" value="CATION TRANSPORTING ATPASE"/>
    <property type="match status" value="1"/>
</dbReference>
<dbReference type="SFLD" id="SFLDS00003">
    <property type="entry name" value="Haloacid_Dehalogenase"/>
    <property type="match status" value="1"/>
</dbReference>
<dbReference type="Pfam" id="PF00690">
    <property type="entry name" value="Cation_ATPase_N"/>
    <property type="match status" value="1"/>
</dbReference>
<comment type="caution">
    <text evidence="15">Lacks conserved residue(s) required for the propagation of feature annotation.</text>
</comment>
<dbReference type="FunFam" id="3.40.50.1000:FF:000018">
    <property type="entry name" value="Calcium-transporting ATPase"/>
    <property type="match status" value="1"/>
</dbReference>
<evidence type="ECO:0000259" key="18">
    <source>
        <dbReference type="Pfam" id="PF00690"/>
    </source>
</evidence>
<dbReference type="GO" id="GO:0016887">
    <property type="term" value="F:ATP hydrolysis activity"/>
    <property type="evidence" value="ECO:0007669"/>
    <property type="project" value="InterPro"/>
</dbReference>
<dbReference type="Pfam" id="PF00689">
    <property type="entry name" value="Cation_ATPase_C"/>
    <property type="match status" value="1"/>
</dbReference>
<evidence type="ECO:0000259" key="17">
    <source>
        <dbReference type="Pfam" id="PF00689"/>
    </source>
</evidence>
<sequence>MWNQKITEEHRKKLLLAKNAFSKHMTKLKFEVTSEELSSLHELNDKTNPEKLKKMGGAEGLAEVLQTDLQMGTRKTEKERKYRDRKKKFGENRFKEPEFKGFWPLFKDTFDDPTLKILIVSAIVSLVLGVTVEDPKTGWIEGTAILMAVLIVSFVTAINDYQKEKQFRELNKVKENITCTVVREKQEEENEGEGEKLAISIHDIVVGDIVVLETGSKVPADGILFYASELKANESVMTGEIKEINKTPEEDCWMISGTEITQGEGKFIVTAVGKHSQWGKILEKAKSKEEVNTPLQDKLEKMADQIGKLGLWSAILTVAVLLAKWGFRLYTKLNEGEEFVFHDLVEVVDAVIVGITIVVVAVPEGLPLAVTISLAYSMKKMMQDNNLVRKLESCETMGNATCICSDKTGTLTKNEMTVVTGYFFGEKSEDVPECEQFDEKYLDIFVRSIALNSKAYFHFDEEKQKDVVMGSKTEGALLLMLKQWKQPFDKIREEQENLIAKCIPFSSKRKRMTTIINHNDGYLVFCKGASEIVLDKCVMQVNGDNIDSLFEERINKLKDVIEGMASNGLRTLCLAYRYVDKNDYDNFLEEDPEEEIETQLTLLSIVGIKDPVRDAVPKAVEDSKSAGVTIRMVTGDNIVTAKHIAKECGIYTEGGLVMEGFDFRHMTDEERLKIIPNLQVLARSSPKDKLTLVKHLKEMGEVVGVTGDGTNDAPALKEANVGLSMGIAGTDVAKEASDIVILDDNFKSIVIAIMWGRSVYDNIRKFLQFQLTVNVVALATSFLAAVSGIGLPLKAVQLLWVNLIMDTLAALALGTEPPTHDLLKRKPYKKDASLLNGIMKRNIGAQSVYQLIVLLGILKFGGSFFGLDPLVAEEKLHLDCIVFNTFVLMQVFNEINCRKINDEANIFKGIFNNMIFIGIWVGIIIIQALVIEFGGSFFATTHLNAFEWGVSSFLGLLSIPLGFVFRLIPAKGDPQ</sequence>
<feature type="domain" description="Cation-transporting P-type ATPase N-terminal" evidence="18">
    <location>
        <begin position="56"/>
        <end position="125"/>
    </location>
</feature>
<evidence type="ECO:0000256" key="11">
    <source>
        <dbReference type="ARBA" id="ARBA00022989"/>
    </source>
</evidence>
<keyword evidence="11 15" id="KW-1133">Transmembrane helix</keyword>
<accession>A0AAV8A6C5</accession>
<feature type="domain" description="Cation-transporting P-type ATPase C-terminal" evidence="17">
    <location>
        <begin position="791"/>
        <end position="968"/>
    </location>
</feature>
<dbReference type="FunFam" id="1.20.1110.10:FF:000036">
    <property type="entry name" value="Calcium-transporting ATPase"/>
    <property type="match status" value="1"/>
</dbReference>
<evidence type="ECO:0000256" key="10">
    <source>
        <dbReference type="ARBA" id="ARBA00022967"/>
    </source>
</evidence>
<dbReference type="InterPro" id="IPR006068">
    <property type="entry name" value="ATPase_P-typ_cation-transptr_C"/>
</dbReference>
<dbReference type="GO" id="GO:0005388">
    <property type="term" value="F:P-type calcium transporter activity"/>
    <property type="evidence" value="ECO:0007669"/>
    <property type="project" value="UniProtKB-EC"/>
</dbReference>
<evidence type="ECO:0000256" key="12">
    <source>
        <dbReference type="ARBA" id="ARBA00023065"/>
    </source>
</evidence>
<evidence type="ECO:0000256" key="8">
    <source>
        <dbReference type="ARBA" id="ARBA00022840"/>
    </source>
</evidence>
<comment type="similarity">
    <text evidence="15">Belongs to the cation transport ATPase (P-type) (TC 3.A.3) family.</text>
</comment>
<keyword evidence="2 15" id="KW-0813">Transport</keyword>
<dbReference type="InterPro" id="IPR006408">
    <property type="entry name" value="P-type_ATPase_IIB"/>
</dbReference>
<dbReference type="InterPro" id="IPR001757">
    <property type="entry name" value="P_typ_ATPase"/>
</dbReference>
<evidence type="ECO:0000256" key="2">
    <source>
        <dbReference type="ARBA" id="ARBA00022448"/>
    </source>
</evidence>
<feature type="transmembrane region" description="Helical" evidence="15">
    <location>
        <begin position="138"/>
        <end position="158"/>
    </location>
</feature>
<gene>
    <name evidence="19" type="ORF">M0812_05310</name>
</gene>
<keyword evidence="6 15" id="KW-0547">Nucleotide-binding</keyword>
<dbReference type="SUPFAM" id="SSF81665">
    <property type="entry name" value="Calcium ATPase, transmembrane domain M"/>
    <property type="match status" value="1"/>
</dbReference>
<dbReference type="InterPro" id="IPR023299">
    <property type="entry name" value="ATPase_P-typ_cyto_dom_N"/>
</dbReference>
<feature type="transmembrane region" description="Helical" evidence="15">
    <location>
        <begin position="350"/>
        <end position="376"/>
    </location>
</feature>
<evidence type="ECO:0000256" key="1">
    <source>
        <dbReference type="ARBA" id="ARBA00004127"/>
    </source>
</evidence>
<dbReference type="SFLD" id="SFLDG00002">
    <property type="entry name" value="C1.7:_P-type_atpase_like"/>
    <property type="match status" value="1"/>
</dbReference>
<dbReference type="PRINTS" id="PR00120">
    <property type="entry name" value="HATPASE"/>
</dbReference>
<dbReference type="EMBL" id="JANTQA010000012">
    <property type="protein sequence ID" value="KAJ3449165.1"/>
    <property type="molecule type" value="Genomic_DNA"/>
</dbReference>
<reference evidence="19" key="1">
    <citation type="submission" date="2022-08" db="EMBL/GenBank/DDBJ databases">
        <title>Novel sulphate-reducing endosymbionts in the free-living metamonad Anaeramoeba.</title>
        <authorList>
            <person name="Jerlstrom-Hultqvist J."/>
            <person name="Cepicka I."/>
            <person name="Gallot-Lavallee L."/>
            <person name="Salas-Leiva D."/>
            <person name="Curtis B.A."/>
            <person name="Zahonova K."/>
            <person name="Pipaliya S."/>
            <person name="Dacks J."/>
            <person name="Roger A.J."/>
        </authorList>
    </citation>
    <scope>NUCLEOTIDE SEQUENCE</scope>
    <source>
        <strain evidence="19">Busselton2</strain>
    </source>
</reference>
<evidence type="ECO:0000259" key="16">
    <source>
        <dbReference type="Pfam" id="PF00122"/>
    </source>
</evidence>
<keyword evidence="8 15" id="KW-0067">ATP-binding</keyword>
<dbReference type="NCBIfam" id="TIGR01517">
    <property type="entry name" value="ATPase-IIB_Ca"/>
    <property type="match status" value="1"/>
</dbReference>
<dbReference type="GO" id="GO:0005886">
    <property type="term" value="C:plasma membrane"/>
    <property type="evidence" value="ECO:0007669"/>
    <property type="project" value="TreeGrafter"/>
</dbReference>
<dbReference type="Gene3D" id="3.40.50.1000">
    <property type="entry name" value="HAD superfamily/HAD-like"/>
    <property type="match status" value="1"/>
</dbReference>
<evidence type="ECO:0000256" key="14">
    <source>
        <dbReference type="ARBA" id="ARBA00048694"/>
    </source>
</evidence>
<dbReference type="GO" id="GO:0012505">
    <property type="term" value="C:endomembrane system"/>
    <property type="evidence" value="ECO:0007669"/>
    <property type="project" value="UniProtKB-SubCell"/>
</dbReference>
<dbReference type="Proteomes" id="UP001146793">
    <property type="component" value="Unassembled WGS sequence"/>
</dbReference>
<feature type="transmembrane region" description="Helical" evidence="15">
    <location>
        <begin position="309"/>
        <end position="330"/>
    </location>
</feature>
<keyword evidence="12 15" id="KW-0406">Ion transport</keyword>
<dbReference type="InterPro" id="IPR004014">
    <property type="entry name" value="ATPase_P-typ_cation-transptr_N"/>
</dbReference>
<dbReference type="InterPro" id="IPR036412">
    <property type="entry name" value="HAD-like_sf"/>
</dbReference>
<feature type="transmembrane region" description="Helical" evidence="15">
    <location>
        <begin position="771"/>
        <end position="791"/>
    </location>
</feature>
<dbReference type="PANTHER" id="PTHR24093:SF369">
    <property type="entry name" value="CALCIUM-TRANSPORTING ATPASE"/>
    <property type="match status" value="1"/>
</dbReference>
<feature type="transmembrane region" description="Helical" evidence="15">
    <location>
        <begin position="848"/>
        <end position="870"/>
    </location>
</feature>
<dbReference type="NCBIfam" id="TIGR01494">
    <property type="entry name" value="ATPase_P-type"/>
    <property type="match status" value="2"/>
</dbReference>
<evidence type="ECO:0000256" key="3">
    <source>
        <dbReference type="ARBA" id="ARBA00022568"/>
    </source>
</evidence>
<keyword evidence="10" id="KW-1278">Translocase</keyword>
<evidence type="ECO:0000256" key="4">
    <source>
        <dbReference type="ARBA" id="ARBA00022692"/>
    </source>
</evidence>
<keyword evidence="3 15" id="KW-0109">Calcium transport</keyword>
<dbReference type="InterPro" id="IPR008250">
    <property type="entry name" value="ATPase_P-typ_transduc_dom_A_sf"/>
</dbReference>
<keyword evidence="5" id="KW-0479">Metal-binding</keyword>
<comment type="caution">
    <text evidence="19">The sequence shown here is derived from an EMBL/GenBank/DDBJ whole genome shotgun (WGS) entry which is preliminary data.</text>
</comment>
<dbReference type="Gene3D" id="1.20.1110.10">
    <property type="entry name" value="Calcium-transporting ATPase, transmembrane domain"/>
    <property type="match status" value="1"/>
</dbReference>
<evidence type="ECO:0000313" key="20">
    <source>
        <dbReference type="Proteomes" id="UP001146793"/>
    </source>
</evidence>
<dbReference type="PRINTS" id="PR00119">
    <property type="entry name" value="CATATPASE"/>
</dbReference>
<dbReference type="InterPro" id="IPR059000">
    <property type="entry name" value="ATPase_P-type_domA"/>
</dbReference>
<dbReference type="PROSITE" id="PS00154">
    <property type="entry name" value="ATPASE_E1_E2"/>
    <property type="match status" value="1"/>
</dbReference>
<dbReference type="EC" id="7.2.2.10" evidence="15"/>
<evidence type="ECO:0000256" key="13">
    <source>
        <dbReference type="ARBA" id="ARBA00023136"/>
    </source>
</evidence>
<dbReference type="SUPFAM" id="SSF81653">
    <property type="entry name" value="Calcium ATPase, transduction domain A"/>
    <property type="match status" value="1"/>
</dbReference>